<dbReference type="PROSITE" id="PS00503">
    <property type="entry name" value="PECTINESTERASE_2"/>
    <property type="match status" value="1"/>
</dbReference>
<keyword evidence="11" id="KW-1185">Reference proteome</keyword>
<comment type="similarity">
    <text evidence="2">In the N-terminal section; belongs to the PMEI family.</text>
</comment>
<name>A0A843UHE5_COLES</name>
<keyword evidence="8" id="KW-0175">Coiled coil</keyword>
<evidence type="ECO:0000256" key="1">
    <source>
        <dbReference type="ARBA" id="ARBA00005184"/>
    </source>
</evidence>
<feature type="chain" id="PRO_5033113543" description="Pectinesterase" evidence="7">
    <location>
        <begin position="23"/>
        <end position="530"/>
    </location>
</feature>
<dbReference type="GO" id="GO:0042545">
    <property type="term" value="P:cell wall modification"/>
    <property type="evidence" value="ECO:0007669"/>
    <property type="project" value="UniProtKB-UniRule"/>
</dbReference>
<accession>A0A843UHE5</accession>
<evidence type="ECO:0000313" key="10">
    <source>
        <dbReference type="EMBL" id="MQL81310.1"/>
    </source>
</evidence>
<evidence type="ECO:0000256" key="7">
    <source>
        <dbReference type="RuleBase" id="RU000589"/>
    </source>
</evidence>
<protein>
    <recommendedName>
        <fullName evidence="7">Pectinesterase</fullName>
        <ecNumber evidence="7">3.1.1.11</ecNumber>
    </recommendedName>
</protein>
<dbReference type="InterPro" id="IPR012334">
    <property type="entry name" value="Pectin_lyas_fold"/>
</dbReference>
<keyword evidence="4 7" id="KW-0378">Hydrolase</keyword>
<evidence type="ECO:0000256" key="4">
    <source>
        <dbReference type="ARBA" id="ARBA00022801"/>
    </source>
</evidence>
<evidence type="ECO:0000256" key="6">
    <source>
        <dbReference type="PROSITE-ProRule" id="PRU10040"/>
    </source>
</evidence>
<evidence type="ECO:0000256" key="2">
    <source>
        <dbReference type="ARBA" id="ARBA00006027"/>
    </source>
</evidence>
<dbReference type="AlphaFoldDB" id="A0A843UHE5"/>
<dbReference type="OrthoDB" id="2019149at2759"/>
<dbReference type="GO" id="GO:0030599">
    <property type="term" value="F:pectinesterase activity"/>
    <property type="evidence" value="ECO:0007669"/>
    <property type="project" value="UniProtKB-UniRule"/>
</dbReference>
<dbReference type="SUPFAM" id="SSF51126">
    <property type="entry name" value="Pectin lyase-like"/>
    <property type="match status" value="1"/>
</dbReference>
<dbReference type="Pfam" id="PF04043">
    <property type="entry name" value="PMEI"/>
    <property type="match status" value="1"/>
</dbReference>
<evidence type="ECO:0000313" key="11">
    <source>
        <dbReference type="Proteomes" id="UP000652761"/>
    </source>
</evidence>
<feature type="domain" description="Pectinesterase inhibitor" evidence="9">
    <location>
        <begin position="30"/>
        <end position="179"/>
    </location>
</feature>
<proteinExistence type="inferred from homology"/>
<organism evidence="10 11">
    <name type="scientific">Colocasia esculenta</name>
    <name type="common">Wild taro</name>
    <name type="synonym">Arum esculentum</name>
    <dbReference type="NCBI Taxonomy" id="4460"/>
    <lineage>
        <taxon>Eukaryota</taxon>
        <taxon>Viridiplantae</taxon>
        <taxon>Streptophyta</taxon>
        <taxon>Embryophyta</taxon>
        <taxon>Tracheophyta</taxon>
        <taxon>Spermatophyta</taxon>
        <taxon>Magnoliopsida</taxon>
        <taxon>Liliopsida</taxon>
        <taxon>Araceae</taxon>
        <taxon>Aroideae</taxon>
        <taxon>Colocasieae</taxon>
        <taxon>Colocasia</taxon>
    </lineage>
</organism>
<dbReference type="InterPro" id="IPR035513">
    <property type="entry name" value="Invertase/methylesterase_inhib"/>
</dbReference>
<dbReference type="GO" id="GO:0045490">
    <property type="term" value="P:pectin catabolic process"/>
    <property type="evidence" value="ECO:0007669"/>
    <property type="project" value="UniProtKB-UniRule"/>
</dbReference>
<dbReference type="Proteomes" id="UP000652761">
    <property type="component" value="Unassembled WGS sequence"/>
</dbReference>
<dbReference type="InterPro" id="IPR033131">
    <property type="entry name" value="Pectinesterase_Asp_AS"/>
</dbReference>
<comment type="pathway">
    <text evidence="1 7">Glycan metabolism; pectin degradation; 2-dehydro-3-deoxy-D-gluconate from pectin: step 1/5.</text>
</comment>
<comment type="caution">
    <text evidence="10">The sequence shown here is derived from an EMBL/GenBank/DDBJ whole genome shotgun (WGS) entry which is preliminary data.</text>
</comment>
<evidence type="ECO:0000256" key="8">
    <source>
        <dbReference type="SAM" id="Coils"/>
    </source>
</evidence>
<dbReference type="InterPro" id="IPR006501">
    <property type="entry name" value="Pectinesterase_inhib_dom"/>
</dbReference>
<feature type="active site" evidence="6">
    <location>
        <position position="368"/>
    </location>
</feature>
<gene>
    <name evidence="10" type="ORF">Taro_013768</name>
</gene>
<dbReference type="InterPro" id="IPR000070">
    <property type="entry name" value="Pectinesterase_cat"/>
</dbReference>
<dbReference type="GO" id="GO:0004857">
    <property type="term" value="F:enzyme inhibitor activity"/>
    <property type="evidence" value="ECO:0007669"/>
    <property type="project" value="InterPro"/>
</dbReference>
<evidence type="ECO:0000256" key="5">
    <source>
        <dbReference type="ARBA" id="ARBA00023085"/>
    </source>
</evidence>
<reference evidence="10" key="1">
    <citation type="submission" date="2017-07" db="EMBL/GenBank/DDBJ databases">
        <title>Taro Niue Genome Assembly and Annotation.</title>
        <authorList>
            <person name="Atibalentja N."/>
            <person name="Keating K."/>
            <person name="Fields C.J."/>
        </authorList>
    </citation>
    <scope>NUCLEOTIDE SEQUENCE</scope>
    <source>
        <strain evidence="10">Niue_2</strain>
        <tissue evidence="10">Leaf</tissue>
    </source>
</reference>
<sequence length="530" mass="58594">MEVAVLPVLLLLLALFFSSSYSATWGGGHPDDDDIHRWCSFTPHPRACAYYLSLPPRPPMPKDKLGFFRLSVHAALKRAVRARRRLMSLKRRCKNQRARPAWADCAKLYENAVLQLNRTLRRPPTKSRGGDDAQTWLSAALTDLDMCWKSFAELRAPLRLIKPLGKYNTSELISNSLAVNKPLANATAAFTAAPGGFPSWTSNKVRRLLQASATSVKANLIVVKDGSGNFRTLKDAINAASNMTRKGRFVIYVKAGVYNENVQITSSMTDITLVGDGKGKTIITGRNSVAAGFTLITSATLSVFGDRFIARDMTFRNTNGPGSQALALLVASDQSVVYRCGIEGYQDTLFAFSQRQFYRECDISGTIDFIFGNAAAVFQNCNIYLRKPRKGESNVITAQGRSDPNQNTGIVIQFSNISSSAELLPVRRTVRSYLGRPWMKYSRTVYLQNNIGSLIDPAGWLPWNGDFALSTLYYAEFRNKGPGSRMSRRVKWPGYHIIVKPSLVRKFTVGNFIAGGVWLPSTGVPFASGL</sequence>
<dbReference type="EC" id="3.1.1.11" evidence="7"/>
<dbReference type="SMART" id="SM00856">
    <property type="entry name" value="PMEI"/>
    <property type="match status" value="1"/>
</dbReference>
<feature type="signal peptide" evidence="7">
    <location>
        <begin position="1"/>
        <end position="22"/>
    </location>
</feature>
<dbReference type="InterPro" id="IPR011050">
    <property type="entry name" value="Pectin_lyase_fold/virulence"/>
</dbReference>
<keyword evidence="7" id="KW-0732">Signal</keyword>
<dbReference type="PANTHER" id="PTHR31707">
    <property type="entry name" value="PECTINESTERASE"/>
    <property type="match status" value="1"/>
</dbReference>
<dbReference type="NCBIfam" id="TIGR01614">
    <property type="entry name" value="PME_inhib"/>
    <property type="match status" value="1"/>
</dbReference>
<comment type="similarity">
    <text evidence="3">In the C-terminal section; belongs to the pectinesterase family.</text>
</comment>
<dbReference type="FunFam" id="2.160.20.10:FF:000001">
    <property type="entry name" value="Pectinesterase"/>
    <property type="match status" value="1"/>
</dbReference>
<dbReference type="Gene3D" id="2.160.20.10">
    <property type="entry name" value="Single-stranded right-handed beta-helix, Pectin lyase-like"/>
    <property type="match status" value="1"/>
</dbReference>
<keyword evidence="5 7" id="KW-0063">Aspartyl esterase</keyword>
<feature type="coiled-coil region" evidence="8">
    <location>
        <begin position="72"/>
        <end position="99"/>
    </location>
</feature>
<dbReference type="EMBL" id="NMUH01000559">
    <property type="protein sequence ID" value="MQL81310.1"/>
    <property type="molecule type" value="Genomic_DNA"/>
</dbReference>
<evidence type="ECO:0000259" key="9">
    <source>
        <dbReference type="SMART" id="SM00856"/>
    </source>
</evidence>
<dbReference type="UniPathway" id="UPA00545">
    <property type="reaction ID" value="UER00823"/>
</dbReference>
<evidence type="ECO:0000256" key="3">
    <source>
        <dbReference type="ARBA" id="ARBA00007786"/>
    </source>
</evidence>
<dbReference type="SUPFAM" id="SSF101148">
    <property type="entry name" value="Plant invertase/pectin methylesterase inhibitor"/>
    <property type="match status" value="1"/>
</dbReference>
<dbReference type="Gene3D" id="1.20.140.40">
    <property type="entry name" value="Invertase/pectin methylesterase inhibitor family protein"/>
    <property type="match status" value="1"/>
</dbReference>
<comment type="catalytic activity">
    <reaction evidence="7">
        <text>[(1-&gt;4)-alpha-D-galacturonosyl methyl ester](n) + n H2O = [(1-&gt;4)-alpha-D-galacturonosyl](n) + n methanol + n H(+)</text>
        <dbReference type="Rhea" id="RHEA:22380"/>
        <dbReference type="Rhea" id="RHEA-COMP:14570"/>
        <dbReference type="Rhea" id="RHEA-COMP:14573"/>
        <dbReference type="ChEBI" id="CHEBI:15377"/>
        <dbReference type="ChEBI" id="CHEBI:15378"/>
        <dbReference type="ChEBI" id="CHEBI:17790"/>
        <dbReference type="ChEBI" id="CHEBI:140522"/>
        <dbReference type="ChEBI" id="CHEBI:140523"/>
        <dbReference type="EC" id="3.1.1.11"/>
    </reaction>
</comment>
<dbReference type="Pfam" id="PF01095">
    <property type="entry name" value="Pectinesterase"/>
    <property type="match status" value="1"/>
</dbReference>
<dbReference type="CDD" id="cd15798">
    <property type="entry name" value="PMEI-like_3"/>
    <property type="match status" value="1"/>
</dbReference>